<dbReference type="InterPro" id="IPR000504">
    <property type="entry name" value="RRM_dom"/>
</dbReference>
<evidence type="ECO:0000259" key="8">
    <source>
        <dbReference type="PROSITE" id="PS50102"/>
    </source>
</evidence>
<dbReference type="SUPFAM" id="SSF54928">
    <property type="entry name" value="RNA-binding domain, RBD"/>
    <property type="match status" value="1"/>
</dbReference>
<dbReference type="InterPro" id="IPR024675">
    <property type="entry name" value="eIF3g_N"/>
</dbReference>
<keyword evidence="1 5" id="KW-0963">Cytoplasm</keyword>
<dbReference type="GO" id="GO:0003743">
    <property type="term" value="F:translation initiation factor activity"/>
    <property type="evidence" value="ECO:0007669"/>
    <property type="project" value="UniProtKB-UniRule"/>
</dbReference>
<evidence type="ECO:0000256" key="4">
    <source>
        <dbReference type="ARBA" id="ARBA00022917"/>
    </source>
</evidence>
<name>K5VZ60_PHACS</name>
<dbReference type="HAMAP" id="MF_03006">
    <property type="entry name" value="eIF3g"/>
    <property type="match status" value="1"/>
</dbReference>
<comment type="similarity">
    <text evidence="5">Belongs to the eIF-3 subunit G family.</text>
</comment>
<comment type="function">
    <text evidence="5">RNA-binding component of the eukaryotic translation initiation factor 3 (eIF-3) complex, which is involved in protein synthesis of a specialized repertoire of mRNAs and, together with other initiation factors, stimulates binding of mRNA and methionyl-tRNAi to the 40S ribosome. The eIF-3 complex specifically targets and initiates translation of a subset of mRNAs involved in cell proliferation. This subunit can bind 18S rRNA.</text>
</comment>
<dbReference type="CDD" id="cd12408">
    <property type="entry name" value="RRM_eIF3G_like"/>
    <property type="match status" value="1"/>
</dbReference>
<dbReference type="InterPro" id="IPR035979">
    <property type="entry name" value="RBD_domain_sf"/>
</dbReference>
<dbReference type="GO" id="GO:0001732">
    <property type="term" value="P:formation of cytoplasmic translation initiation complex"/>
    <property type="evidence" value="ECO:0007669"/>
    <property type="project" value="UniProtKB-UniRule"/>
</dbReference>
<keyword evidence="3 6" id="KW-0694">RNA-binding</keyword>
<dbReference type="Proteomes" id="UP000008370">
    <property type="component" value="Unassembled WGS sequence"/>
</dbReference>
<dbReference type="Gene3D" id="3.30.70.330">
    <property type="match status" value="1"/>
</dbReference>
<dbReference type="GO" id="GO:0003723">
    <property type="term" value="F:RNA binding"/>
    <property type="evidence" value="ECO:0007669"/>
    <property type="project" value="UniProtKB-UniRule"/>
</dbReference>
<feature type="domain" description="RRM" evidence="8">
    <location>
        <begin position="205"/>
        <end position="283"/>
    </location>
</feature>
<feature type="region of interest" description="Disordered" evidence="7">
    <location>
        <begin position="1"/>
        <end position="24"/>
    </location>
</feature>
<dbReference type="Pfam" id="PF12353">
    <property type="entry name" value="eIF3g"/>
    <property type="match status" value="1"/>
</dbReference>
<evidence type="ECO:0000256" key="1">
    <source>
        <dbReference type="ARBA" id="ARBA00022490"/>
    </source>
</evidence>
<keyword evidence="10" id="KW-1185">Reference proteome</keyword>
<evidence type="ECO:0000313" key="9">
    <source>
        <dbReference type="EMBL" id="EKM56843.1"/>
    </source>
</evidence>
<dbReference type="GO" id="GO:0005852">
    <property type="term" value="C:eukaryotic translation initiation factor 3 complex"/>
    <property type="evidence" value="ECO:0007669"/>
    <property type="project" value="UniProtKB-UniRule"/>
</dbReference>
<feature type="region of interest" description="Disordered" evidence="7">
    <location>
        <begin position="153"/>
        <end position="205"/>
    </location>
</feature>
<dbReference type="InterPro" id="IPR034240">
    <property type="entry name" value="eIF3G_RRM"/>
</dbReference>
<dbReference type="CDD" id="cd12933">
    <property type="entry name" value="eIF3G"/>
    <property type="match status" value="1"/>
</dbReference>
<protein>
    <recommendedName>
        <fullName evidence="5">Eukaryotic translation initiation factor 3 subunit G</fullName>
        <shortName evidence="5">eIF3g</shortName>
    </recommendedName>
    <alternativeName>
        <fullName evidence="5">Eukaryotic translation initiation factor 3 RNA-binding subunit</fullName>
        <shortName evidence="5">eIF-3 RNA-binding subunit</shortName>
    </alternativeName>
    <alternativeName>
        <fullName evidence="5">Translation initiation factor eIF3 p33 subunit homolog</fullName>
        <shortName evidence="5">eIF3 p33 homolog</shortName>
    </alternativeName>
</protein>
<dbReference type="HOGENOM" id="CLU_034595_0_0_1"/>
<dbReference type="PROSITE" id="PS50102">
    <property type="entry name" value="RRM"/>
    <property type="match status" value="1"/>
</dbReference>
<evidence type="ECO:0000256" key="7">
    <source>
        <dbReference type="SAM" id="MobiDB-lite"/>
    </source>
</evidence>
<dbReference type="InParanoid" id="K5VZ60"/>
<dbReference type="OrthoDB" id="639027at2759"/>
<comment type="subcellular location">
    <subcellularLocation>
        <location evidence="5">Cytoplasm</location>
    </subcellularLocation>
</comment>
<dbReference type="GO" id="GO:0033290">
    <property type="term" value="C:eukaryotic 48S preinitiation complex"/>
    <property type="evidence" value="ECO:0007669"/>
    <property type="project" value="UniProtKB-UniRule"/>
</dbReference>
<dbReference type="KEGG" id="pco:PHACADRAFT_254184"/>
<keyword evidence="4 5" id="KW-0648">Protein biosynthesis</keyword>
<organism evidence="9 10">
    <name type="scientific">Phanerochaete carnosa (strain HHB-10118-sp)</name>
    <name type="common">White-rot fungus</name>
    <name type="synonym">Peniophora carnosa</name>
    <dbReference type="NCBI Taxonomy" id="650164"/>
    <lineage>
        <taxon>Eukaryota</taxon>
        <taxon>Fungi</taxon>
        <taxon>Dikarya</taxon>
        <taxon>Basidiomycota</taxon>
        <taxon>Agaricomycotina</taxon>
        <taxon>Agaricomycetes</taxon>
        <taxon>Polyporales</taxon>
        <taxon>Phanerochaetaceae</taxon>
        <taxon>Phanerochaete</taxon>
    </lineage>
</organism>
<gene>
    <name evidence="5" type="primary">TIF35</name>
    <name evidence="9" type="ORF">PHACADRAFT_254184</name>
</gene>
<feature type="region of interest" description="Disordered" evidence="7">
    <location>
        <begin position="99"/>
        <end position="118"/>
    </location>
</feature>
<comment type="subunit">
    <text evidence="5">Component of the eukaryotic translation initiation factor 3 (eIF-3) complex.</text>
</comment>
<reference evidence="9 10" key="1">
    <citation type="journal article" date="2012" name="BMC Genomics">
        <title>Comparative genomics of the white-rot fungi, Phanerochaete carnosa and P. chrysosporium, to elucidate the genetic basis of the distinct wood types they colonize.</title>
        <authorList>
            <person name="Suzuki H."/>
            <person name="MacDonald J."/>
            <person name="Syed K."/>
            <person name="Salamov A."/>
            <person name="Hori C."/>
            <person name="Aerts A."/>
            <person name="Henrissat B."/>
            <person name="Wiebenga A."/>
            <person name="vanKuyk P.A."/>
            <person name="Barry K."/>
            <person name="Lindquist E."/>
            <person name="LaButti K."/>
            <person name="Lapidus A."/>
            <person name="Lucas S."/>
            <person name="Coutinho P."/>
            <person name="Gong Y."/>
            <person name="Samejima M."/>
            <person name="Mahadevan R."/>
            <person name="Abou-Zaid M."/>
            <person name="de Vries R.P."/>
            <person name="Igarashi K."/>
            <person name="Yadav J.S."/>
            <person name="Grigoriev I.V."/>
            <person name="Master E.R."/>
        </authorList>
    </citation>
    <scope>NUCLEOTIDE SEQUENCE [LARGE SCALE GENOMIC DNA]</scope>
    <source>
        <strain evidence="9 10">HHB-10118-sp</strain>
    </source>
</reference>
<evidence type="ECO:0000256" key="3">
    <source>
        <dbReference type="ARBA" id="ARBA00022884"/>
    </source>
</evidence>
<dbReference type="PANTHER" id="PTHR10352">
    <property type="entry name" value="EUKARYOTIC TRANSLATION INITIATION FACTOR 3 SUBUNIT G"/>
    <property type="match status" value="1"/>
</dbReference>
<dbReference type="PIRSF" id="PIRSF037949">
    <property type="entry name" value="Transl_init_eIF-3_RNA-bind"/>
    <property type="match status" value="1"/>
</dbReference>
<feature type="compositionally biased region" description="Low complexity" evidence="7">
    <location>
        <begin position="153"/>
        <end position="176"/>
    </location>
</feature>
<dbReference type="InterPro" id="IPR012677">
    <property type="entry name" value="Nucleotide-bd_a/b_plait_sf"/>
</dbReference>
<evidence type="ECO:0000256" key="2">
    <source>
        <dbReference type="ARBA" id="ARBA00022540"/>
    </source>
</evidence>
<dbReference type="STRING" id="650164.K5VZ60"/>
<proteinExistence type="inferred from homology"/>
<accession>K5VZ60</accession>
<dbReference type="InterPro" id="IPR017334">
    <property type="entry name" value="eIF3_g"/>
</dbReference>
<dbReference type="SMART" id="SM00360">
    <property type="entry name" value="RRM"/>
    <property type="match status" value="1"/>
</dbReference>
<evidence type="ECO:0000256" key="6">
    <source>
        <dbReference type="PROSITE-ProRule" id="PRU00176"/>
    </source>
</evidence>
<keyword evidence="2 5" id="KW-0396">Initiation factor</keyword>
<sequence length="287" mass="31059">MASTAPKTSWADEIDELEQPKGEDYVDENGIRTIVETVINDEGKTVKITRKIKRILQKQVVDHTVAERKTWAKFGQEKGSKPGPDRATTTIGESVMLKLSAGNKQSEPEPSAEQTLKSNLVRAGAGKVACRLCKGDHFTAKCPYKDSLPGLDGTDTPPFGGDDAAAPEPAAPAAGGKYVPPSMRNGARGPGESMGRPGGSRDDLPTLRVTNISEDTQENDLRDLFGAFGRVARVYVGRDRETGAGKGFAFVSFEDKAVAQRAMEKTHGRGYDNLILSVQWSQPREQR</sequence>
<dbReference type="Pfam" id="PF00076">
    <property type="entry name" value="RRM_1"/>
    <property type="match status" value="1"/>
</dbReference>
<evidence type="ECO:0000256" key="5">
    <source>
        <dbReference type="HAMAP-Rule" id="MF_03006"/>
    </source>
</evidence>
<evidence type="ECO:0000313" key="10">
    <source>
        <dbReference type="Proteomes" id="UP000008370"/>
    </source>
</evidence>
<dbReference type="GeneID" id="18916001"/>
<dbReference type="EMBL" id="JH930471">
    <property type="protein sequence ID" value="EKM56843.1"/>
    <property type="molecule type" value="Genomic_DNA"/>
</dbReference>
<dbReference type="GO" id="GO:0016282">
    <property type="term" value="C:eukaryotic 43S preinitiation complex"/>
    <property type="evidence" value="ECO:0007669"/>
    <property type="project" value="UniProtKB-UniRule"/>
</dbReference>
<dbReference type="RefSeq" id="XP_007394675.1">
    <property type="nucleotide sequence ID" value="XM_007394613.1"/>
</dbReference>
<dbReference type="AlphaFoldDB" id="K5VZ60"/>
<dbReference type="FunCoup" id="K5VZ60">
    <property type="interactions" value="522"/>
</dbReference>